<comment type="catalytic activity">
    <reaction evidence="1">
        <text>S-ubiquitinyl-[E2 ubiquitin-conjugating enzyme]-L-cysteine + [acceptor protein]-L-lysine = [E2 ubiquitin-conjugating enzyme]-L-cysteine + N(6)-ubiquitinyl-[acceptor protein]-L-lysine.</text>
        <dbReference type="EC" id="2.3.2.27"/>
    </reaction>
</comment>
<sequence length="1099" mass="123903">MTSDPQSDAERIRLKRLAKLGGPSASSTPAASTSTSPAPSHAPAPSNTPPKATPPTPTVQKRRVEPVVAAPSPVPHKKKAPAVATPVHLDLPSWEDETISKVFNVTLKKEVAEKSGYEMVWLKSLAEELQGDGLSSELNSEVADRTLIARLELDPQAMSDDFEFLPVLASLPSQQTVLEYLIGCWKRLNAARSAVLKRNYVPLQQQQALDVLDKLRDLIISYTGLSLQEPDMFPQPSVPGKELGAAELVPSFMSLSALSGPYLAAGSSGALLDSAEIETFLQDIVRRFEPDNEIDLVLGPVVTRICSHQSLAVGFATGDGWRSVISGLEALVSVKPIAAMITRLPEWNPEATSAPEFETRSLLGPLLRLGVFHRDWPSISAAYFLNHETRPQGEITSAMASLRGTLKTLQSSLFQVFNTLVRASADAREAVLQYFARAINLNRKRAGMQVDMLTVSSDSFIMNLQIILLQFCEPFMDAQYSKIDRIDPAYYAHSSRIDLTEETRVNATNDEAEEWRKQNEATAAPPNFISDIFYLALAANHIGQMKLVNNIEELLRQHDDVRRHLEVLQSDQSWRGTPYQARTEAAINAGKAEQDKLYAAQLAYETQLGDPELVFRSISFSNLVSTWLLRQVDPRQKHPNPTIDLPLPKDVPMAWRVLPEYLVEDVIEYHLYVIRQSPKSLELSGRNEMLLWCLTFLTSTWYIKNPFLKAKIVEVLFLGCWNWGEQRSVLTSLLNTHPVALQHLMPALMHFYIEVEQTGASSQFYDKFNSRRNIAYIFKTIWNNQAHRDALKNESIHNQEKFVRFVNLMINDVTYLLDESLSELAKIHDIQMEMKDREAFEAKPAQYRREREATLRQLERHASGYVQLGNSTVDLLKIFTGETKAPFMVPEIVDRLAAMLDYNLETLVGPRSRELIVKNPEKYKFNPKTLLSDIIQVYLNLSDQGDFARAVAADGRSYRKELFEQAADVLKRTSLKSPDEIEKLRLFVVKVEETKATLEAEEDLGEIPDEFLDPLMYTLMRDPVTLPSSRAVVDRSTIKSHLLSDTKDPFNRMPLTLDDVIPNVELKQRIDAFLAERRNKDTALDHPPEEIVHMDVSHE</sequence>
<evidence type="ECO:0000256" key="10">
    <source>
        <dbReference type="ARBA" id="ARBA00023242"/>
    </source>
</evidence>
<dbReference type="Proteomes" id="UP000292957">
    <property type="component" value="Unassembled WGS sequence"/>
</dbReference>
<comment type="subcellular location">
    <subcellularLocation>
        <location evidence="3">Cytoplasm</location>
    </subcellularLocation>
    <subcellularLocation>
        <location evidence="2">Nucleus</location>
    </subcellularLocation>
</comment>
<feature type="domain" description="U-box" evidence="12">
    <location>
        <begin position="1006"/>
        <end position="1080"/>
    </location>
</feature>
<dbReference type="AlphaFoldDB" id="A0A4Q9MI77"/>
<evidence type="ECO:0000256" key="11">
    <source>
        <dbReference type="SAM" id="MobiDB-lite"/>
    </source>
</evidence>
<comment type="similarity">
    <text evidence="5">Belongs to the ubiquitin conjugation factor E4 family.</text>
</comment>
<dbReference type="GO" id="GO:0000209">
    <property type="term" value="P:protein polyubiquitination"/>
    <property type="evidence" value="ECO:0007669"/>
    <property type="project" value="TreeGrafter"/>
</dbReference>
<dbReference type="GO" id="GO:0006511">
    <property type="term" value="P:ubiquitin-dependent protein catabolic process"/>
    <property type="evidence" value="ECO:0007669"/>
    <property type="project" value="InterPro"/>
</dbReference>
<dbReference type="InterPro" id="IPR013083">
    <property type="entry name" value="Znf_RING/FYVE/PHD"/>
</dbReference>
<evidence type="ECO:0000256" key="1">
    <source>
        <dbReference type="ARBA" id="ARBA00000900"/>
    </source>
</evidence>
<dbReference type="SUPFAM" id="SSF57850">
    <property type="entry name" value="RING/U-box"/>
    <property type="match status" value="1"/>
</dbReference>
<dbReference type="Pfam" id="PF04564">
    <property type="entry name" value="U-box"/>
    <property type="match status" value="1"/>
</dbReference>
<protein>
    <recommendedName>
        <fullName evidence="6">RING-type E3 ubiquitin transferase</fullName>
        <ecNumber evidence="6">2.3.2.27</ecNumber>
    </recommendedName>
</protein>
<dbReference type="PROSITE" id="PS51698">
    <property type="entry name" value="U_BOX"/>
    <property type="match status" value="1"/>
</dbReference>
<dbReference type="GO" id="GO:0034450">
    <property type="term" value="F:ubiquitin-ubiquitin ligase activity"/>
    <property type="evidence" value="ECO:0007669"/>
    <property type="project" value="InterPro"/>
</dbReference>
<feature type="region of interest" description="Disordered" evidence="11">
    <location>
        <begin position="1"/>
        <end position="61"/>
    </location>
</feature>
<dbReference type="Pfam" id="PF10408">
    <property type="entry name" value="Ufd2P_core"/>
    <property type="match status" value="1"/>
</dbReference>
<keyword evidence="8" id="KW-0808">Transferase</keyword>
<evidence type="ECO:0000259" key="12">
    <source>
        <dbReference type="PROSITE" id="PS51698"/>
    </source>
</evidence>
<evidence type="ECO:0000256" key="6">
    <source>
        <dbReference type="ARBA" id="ARBA00012483"/>
    </source>
</evidence>
<feature type="compositionally biased region" description="Pro residues" evidence="11">
    <location>
        <begin position="40"/>
        <end position="57"/>
    </location>
</feature>
<evidence type="ECO:0000313" key="13">
    <source>
        <dbReference type="EMBL" id="TBU27210.1"/>
    </source>
</evidence>
<organism evidence="13">
    <name type="scientific">Dichomitus squalens</name>
    <dbReference type="NCBI Taxonomy" id="114155"/>
    <lineage>
        <taxon>Eukaryota</taxon>
        <taxon>Fungi</taxon>
        <taxon>Dikarya</taxon>
        <taxon>Basidiomycota</taxon>
        <taxon>Agaricomycotina</taxon>
        <taxon>Agaricomycetes</taxon>
        <taxon>Polyporales</taxon>
        <taxon>Polyporaceae</taxon>
        <taxon>Dichomitus</taxon>
    </lineage>
</organism>
<evidence type="ECO:0000256" key="3">
    <source>
        <dbReference type="ARBA" id="ARBA00004496"/>
    </source>
</evidence>
<evidence type="ECO:0000256" key="9">
    <source>
        <dbReference type="ARBA" id="ARBA00022786"/>
    </source>
</evidence>
<dbReference type="InterPro" id="IPR003613">
    <property type="entry name" value="Ubox_domain"/>
</dbReference>
<dbReference type="SMART" id="SM00504">
    <property type="entry name" value="Ubox"/>
    <property type="match status" value="1"/>
</dbReference>
<dbReference type="OrthoDB" id="20295at2759"/>
<evidence type="ECO:0000256" key="4">
    <source>
        <dbReference type="ARBA" id="ARBA00004906"/>
    </source>
</evidence>
<keyword evidence="7" id="KW-0963">Cytoplasm</keyword>
<dbReference type="EC" id="2.3.2.27" evidence="6"/>
<keyword evidence="9" id="KW-0833">Ubl conjugation pathway</keyword>
<dbReference type="PANTHER" id="PTHR13931">
    <property type="entry name" value="UBIQUITINATION FACTOR E4"/>
    <property type="match status" value="1"/>
</dbReference>
<dbReference type="GO" id="GO:0036503">
    <property type="term" value="P:ERAD pathway"/>
    <property type="evidence" value="ECO:0007669"/>
    <property type="project" value="InterPro"/>
</dbReference>
<dbReference type="FunFam" id="3.30.40.10:FF:000055">
    <property type="entry name" value="Ubiquitin conjugation factor e4 a"/>
    <property type="match status" value="1"/>
</dbReference>
<evidence type="ECO:0000256" key="8">
    <source>
        <dbReference type="ARBA" id="ARBA00022679"/>
    </source>
</evidence>
<dbReference type="Gene3D" id="3.30.40.10">
    <property type="entry name" value="Zinc/RING finger domain, C3HC4 (zinc finger)"/>
    <property type="match status" value="1"/>
</dbReference>
<dbReference type="CDD" id="cd16657">
    <property type="entry name" value="RING-Ubox_UBE4A"/>
    <property type="match status" value="1"/>
</dbReference>
<dbReference type="InterPro" id="IPR019474">
    <property type="entry name" value="Ub_conjug_fac_E4_core"/>
</dbReference>
<dbReference type="PANTHER" id="PTHR13931:SF2">
    <property type="entry name" value="UBIQUITIN CONJUGATION FACTOR E4 B"/>
    <property type="match status" value="1"/>
</dbReference>
<dbReference type="EMBL" id="ML143435">
    <property type="protein sequence ID" value="TBU27210.1"/>
    <property type="molecule type" value="Genomic_DNA"/>
</dbReference>
<accession>A0A4Q9MI77</accession>
<gene>
    <name evidence="13" type="ORF">BD311DRAFT_697118</name>
</gene>
<name>A0A4Q9MI77_9APHY</name>
<dbReference type="GO" id="GO:0005634">
    <property type="term" value="C:nucleus"/>
    <property type="evidence" value="ECO:0007669"/>
    <property type="project" value="UniProtKB-SubCell"/>
</dbReference>
<evidence type="ECO:0000256" key="5">
    <source>
        <dbReference type="ARBA" id="ARBA00007434"/>
    </source>
</evidence>
<dbReference type="InterPro" id="IPR045132">
    <property type="entry name" value="UBE4"/>
</dbReference>
<keyword evidence="10" id="KW-0539">Nucleus</keyword>
<comment type="pathway">
    <text evidence="4">Protein modification; protein ubiquitination.</text>
</comment>
<proteinExistence type="inferred from homology"/>
<dbReference type="GO" id="GO:0005737">
    <property type="term" value="C:cytoplasm"/>
    <property type="evidence" value="ECO:0007669"/>
    <property type="project" value="UniProtKB-SubCell"/>
</dbReference>
<evidence type="ECO:0000256" key="2">
    <source>
        <dbReference type="ARBA" id="ARBA00004123"/>
    </source>
</evidence>
<dbReference type="GO" id="GO:0000151">
    <property type="term" value="C:ubiquitin ligase complex"/>
    <property type="evidence" value="ECO:0007669"/>
    <property type="project" value="InterPro"/>
</dbReference>
<reference evidence="13" key="1">
    <citation type="submission" date="2019-01" db="EMBL/GenBank/DDBJ databases">
        <title>Draft genome sequences of three monokaryotic isolates of the white-rot basidiomycete fungus Dichomitus squalens.</title>
        <authorList>
            <consortium name="DOE Joint Genome Institute"/>
            <person name="Lopez S.C."/>
            <person name="Andreopoulos B."/>
            <person name="Pangilinan J."/>
            <person name="Lipzen A."/>
            <person name="Riley R."/>
            <person name="Ahrendt S."/>
            <person name="Ng V."/>
            <person name="Barry K."/>
            <person name="Daum C."/>
            <person name="Grigoriev I.V."/>
            <person name="Hilden K.S."/>
            <person name="Makela M.R."/>
            <person name="de Vries R.P."/>
        </authorList>
    </citation>
    <scope>NUCLEOTIDE SEQUENCE [LARGE SCALE GENOMIC DNA]</scope>
    <source>
        <strain evidence="13">OM18370.1</strain>
    </source>
</reference>
<feature type="compositionally biased region" description="Low complexity" evidence="11">
    <location>
        <begin position="23"/>
        <end position="39"/>
    </location>
</feature>
<evidence type="ECO:0000256" key="7">
    <source>
        <dbReference type="ARBA" id="ARBA00022490"/>
    </source>
</evidence>
<dbReference type="UniPathway" id="UPA00143"/>